<dbReference type="PANTHER" id="PTHR30204:SF69">
    <property type="entry name" value="MERR-FAMILY TRANSCRIPTIONAL REGULATOR"/>
    <property type="match status" value="1"/>
</dbReference>
<dbReference type="InterPro" id="IPR000551">
    <property type="entry name" value="MerR-type_HTH_dom"/>
</dbReference>
<dbReference type="PRINTS" id="PR00040">
    <property type="entry name" value="HTHMERR"/>
</dbReference>
<dbReference type="CDD" id="cd04783">
    <property type="entry name" value="HTH_MerR1"/>
    <property type="match status" value="1"/>
</dbReference>
<dbReference type="InterPro" id="IPR047057">
    <property type="entry name" value="MerR_fam"/>
</dbReference>
<evidence type="ECO:0000256" key="3">
    <source>
        <dbReference type="ARBA" id="ARBA00022491"/>
    </source>
</evidence>
<keyword evidence="5" id="KW-0476">Mercury</keyword>
<reference evidence="13 14" key="1">
    <citation type="submission" date="2024-04" db="EMBL/GenBank/DDBJ databases">
        <title>Draft genome sequence of Sessilibacter corallicola NBRC 116591.</title>
        <authorList>
            <person name="Miyakawa T."/>
            <person name="Kusuya Y."/>
            <person name="Miura T."/>
        </authorList>
    </citation>
    <scope>NUCLEOTIDE SEQUENCE [LARGE SCALE GENOMIC DNA]</scope>
    <source>
        <strain evidence="13 14">KU-00831-HH</strain>
    </source>
</reference>
<feature type="domain" description="HTH merR-type" evidence="12">
    <location>
        <begin position="1"/>
        <end position="70"/>
    </location>
</feature>
<dbReference type="RefSeq" id="WP_353301320.1">
    <property type="nucleotide sequence ID" value="NZ_BAABWN010000001.1"/>
</dbReference>
<comment type="function">
    <text evidence="10">Mediates the mercuric-dependent induction of mercury resistance operon. In the absence of mercury MerR represses transcription by binding tightly to the mer operator region; when mercury is present the dimeric complex binds a single ion and becomes a potent transcriptional activator, while remaining bound to the mer site.</text>
</comment>
<evidence type="ECO:0000256" key="9">
    <source>
        <dbReference type="ARBA" id="ARBA00023163"/>
    </source>
</evidence>
<dbReference type="Proteomes" id="UP001465153">
    <property type="component" value="Unassembled WGS sequence"/>
</dbReference>
<keyword evidence="3" id="KW-0678">Repressor</keyword>
<accession>A0ABQ0A3Y8</accession>
<evidence type="ECO:0000313" key="13">
    <source>
        <dbReference type="EMBL" id="GAA6166357.1"/>
    </source>
</evidence>
<dbReference type="InterPro" id="IPR009061">
    <property type="entry name" value="DNA-bd_dom_put_sf"/>
</dbReference>
<dbReference type="PROSITE" id="PS50937">
    <property type="entry name" value="HTH_MERR_2"/>
    <property type="match status" value="1"/>
</dbReference>
<keyword evidence="11" id="KW-0175">Coiled coil</keyword>
<keyword evidence="6" id="KW-0805">Transcription regulation</keyword>
<comment type="caution">
    <text evidence="13">The sequence shown here is derived from an EMBL/GenBank/DDBJ whole genome shotgun (WGS) entry which is preliminary data.</text>
</comment>
<evidence type="ECO:0000313" key="14">
    <source>
        <dbReference type="Proteomes" id="UP001465153"/>
    </source>
</evidence>
<dbReference type="SUPFAM" id="SSF46955">
    <property type="entry name" value="Putative DNA-binding domain"/>
    <property type="match status" value="1"/>
</dbReference>
<evidence type="ECO:0000256" key="11">
    <source>
        <dbReference type="SAM" id="Coils"/>
    </source>
</evidence>
<sequence length="132" mass="14924">MYTIGQLAGKAGVNVETIRYYERRNLLNKPVKPAQGYRQYREDALRRLVFIRRAQGLGFSLDEIADLIHLDDAACSDVRVLAEARLDSVREKIQQLRSLENNLETMVKACLQNSDEAHCPILDSFVPSESGS</sequence>
<keyword evidence="7" id="KW-0238">DNA-binding</keyword>
<organism evidence="13 14">
    <name type="scientific">Sessilibacter corallicola</name>
    <dbReference type="NCBI Taxonomy" id="2904075"/>
    <lineage>
        <taxon>Bacteria</taxon>
        <taxon>Pseudomonadati</taxon>
        <taxon>Pseudomonadota</taxon>
        <taxon>Gammaproteobacteria</taxon>
        <taxon>Cellvibrionales</taxon>
        <taxon>Cellvibrionaceae</taxon>
        <taxon>Sessilibacter</taxon>
    </lineage>
</organism>
<keyword evidence="14" id="KW-1185">Reference proteome</keyword>
<evidence type="ECO:0000256" key="10">
    <source>
        <dbReference type="ARBA" id="ARBA00024874"/>
    </source>
</evidence>
<dbReference type="InterPro" id="IPR011794">
    <property type="entry name" value="MerR"/>
</dbReference>
<evidence type="ECO:0000256" key="8">
    <source>
        <dbReference type="ARBA" id="ARBA00023159"/>
    </source>
</evidence>
<evidence type="ECO:0000256" key="7">
    <source>
        <dbReference type="ARBA" id="ARBA00023125"/>
    </source>
</evidence>
<keyword evidence="2" id="KW-0475">Mercuric resistance</keyword>
<proteinExistence type="predicted"/>
<evidence type="ECO:0000256" key="2">
    <source>
        <dbReference type="ARBA" id="ARBA00022466"/>
    </source>
</evidence>
<evidence type="ECO:0000256" key="5">
    <source>
        <dbReference type="ARBA" id="ARBA00022914"/>
    </source>
</evidence>
<dbReference type="PANTHER" id="PTHR30204">
    <property type="entry name" value="REDOX-CYCLING DRUG-SENSING TRANSCRIPTIONAL ACTIVATOR SOXR"/>
    <property type="match status" value="1"/>
</dbReference>
<keyword evidence="8" id="KW-0010">Activator</keyword>
<keyword evidence="4" id="KW-0479">Metal-binding</keyword>
<evidence type="ECO:0000256" key="6">
    <source>
        <dbReference type="ARBA" id="ARBA00023015"/>
    </source>
</evidence>
<evidence type="ECO:0000256" key="4">
    <source>
        <dbReference type="ARBA" id="ARBA00022723"/>
    </source>
</evidence>
<dbReference type="Pfam" id="PF13411">
    <property type="entry name" value="MerR_1"/>
    <property type="match status" value="1"/>
</dbReference>
<evidence type="ECO:0000256" key="1">
    <source>
        <dbReference type="ARBA" id="ARBA00017146"/>
    </source>
</evidence>
<dbReference type="Gene3D" id="1.10.1660.10">
    <property type="match status" value="1"/>
</dbReference>
<evidence type="ECO:0000259" key="12">
    <source>
        <dbReference type="PROSITE" id="PS50937"/>
    </source>
</evidence>
<dbReference type="SMART" id="SM00422">
    <property type="entry name" value="HTH_MERR"/>
    <property type="match status" value="1"/>
</dbReference>
<name>A0ABQ0A3Y8_9GAMM</name>
<protein>
    <recommendedName>
        <fullName evidence="1">Mercuric resistance operon regulatory protein</fullName>
    </recommendedName>
</protein>
<feature type="coiled-coil region" evidence="11">
    <location>
        <begin position="79"/>
        <end position="109"/>
    </location>
</feature>
<dbReference type="EMBL" id="BAABWN010000001">
    <property type="protein sequence ID" value="GAA6166357.1"/>
    <property type="molecule type" value="Genomic_DNA"/>
</dbReference>
<gene>
    <name evidence="13" type="primary">merR_1</name>
    <name evidence="13" type="ORF">NBRC116591_01670</name>
</gene>
<keyword evidence="9" id="KW-0804">Transcription</keyword>
<dbReference type="PROSITE" id="PS00552">
    <property type="entry name" value="HTH_MERR_1"/>
    <property type="match status" value="1"/>
</dbReference>